<protein>
    <submittedName>
        <fullName evidence="7">TetR/AcrR family transcriptional regulator</fullName>
    </submittedName>
</protein>
<sequence>MATETRGDMQAMPVISAERMQGRIDAIVEAASATFSAKGFEAASIAEIARAAEVSDGLIYRYFSNKRDLLLRVLQVFYERVVADLETESARGANFRERLHHLIRRHLTNFVADRELCRLFLSEVRVAGDYKGSDIQALNRRYANVLKALIEDGIARGEVRPDVSPRLVRDVIFGAVEHISWPYVTGDGTLDVAATADTVTALICGGICLPANT</sequence>
<dbReference type="PROSITE" id="PS01081">
    <property type="entry name" value="HTH_TETR_1"/>
    <property type="match status" value="1"/>
</dbReference>
<organism evidence="7 8">
    <name type="scientific">Zavarzinia aquatilis</name>
    <dbReference type="NCBI Taxonomy" id="2211142"/>
    <lineage>
        <taxon>Bacteria</taxon>
        <taxon>Pseudomonadati</taxon>
        <taxon>Pseudomonadota</taxon>
        <taxon>Alphaproteobacteria</taxon>
        <taxon>Rhodospirillales</taxon>
        <taxon>Zavarziniaceae</taxon>
        <taxon>Zavarzinia</taxon>
    </lineage>
</organism>
<accession>A0A317EJG1</accession>
<evidence type="ECO:0000313" key="8">
    <source>
        <dbReference type="Proteomes" id="UP000245461"/>
    </source>
</evidence>
<dbReference type="Gene3D" id="1.10.10.60">
    <property type="entry name" value="Homeodomain-like"/>
    <property type="match status" value="1"/>
</dbReference>
<dbReference type="InterPro" id="IPR036271">
    <property type="entry name" value="Tet_transcr_reg_TetR-rel_C_sf"/>
</dbReference>
<evidence type="ECO:0000256" key="1">
    <source>
        <dbReference type="ARBA" id="ARBA00022491"/>
    </source>
</evidence>
<keyword evidence="3 5" id="KW-0238">DNA-binding</keyword>
<name>A0A317EJG1_9PROT</name>
<dbReference type="InterPro" id="IPR050109">
    <property type="entry name" value="HTH-type_TetR-like_transc_reg"/>
</dbReference>
<keyword evidence="1" id="KW-0678">Repressor</keyword>
<comment type="caution">
    <text evidence="7">The sequence shown here is derived from an EMBL/GenBank/DDBJ whole genome shotgun (WGS) entry which is preliminary data.</text>
</comment>
<dbReference type="Proteomes" id="UP000245461">
    <property type="component" value="Unassembled WGS sequence"/>
</dbReference>
<dbReference type="EMBL" id="QGLE01000001">
    <property type="protein sequence ID" value="PWR25553.1"/>
    <property type="molecule type" value="Genomic_DNA"/>
</dbReference>
<dbReference type="InterPro" id="IPR023772">
    <property type="entry name" value="DNA-bd_HTH_TetR-type_CS"/>
</dbReference>
<dbReference type="InterPro" id="IPR041490">
    <property type="entry name" value="KstR2_TetR_C"/>
</dbReference>
<dbReference type="PROSITE" id="PS50977">
    <property type="entry name" value="HTH_TETR_2"/>
    <property type="match status" value="1"/>
</dbReference>
<dbReference type="OrthoDB" id="9814200at2"/>
<evidence type="ECO:0000313" key="7">
    <source>
        <dbReference type="EMBL" id="PWR25553.1"/>
    </source>
</evidence>
<evidence type="ECO:0000256" key="4">
    <source>
        <dbReference type="ARBA" id="ARBA00023163"/>
    </source>
</evidence>
<dbReference type="SUPFAM" id="SSF46689">
    <property type="entry name" value="Homeodomain-like"/>
    <property type="match status" value="1"/>
</dbReference>
<dbReference type="PRINTS" id="PR00455">
    <property type="entry name" value="HTHTETR"/>
</dbReference>
<keyword evidence="4" id="KW-0804">Transcription</keyword>
<reference evidence="7 8" key="1">
    <citation type="submission" date="2018-05" db="EMBL/GenBank/DDBJ databases">
        <title>Zavarzinia sp. HR-AS.</title>
        <authorList>
            <person name="Lee Y."/>
            <person name="Jeon C.O."/>
        </authorList>
    </citation>
    <scope>NUCLEOTIDE SEQUENCE [LARGE SCALE GENOMIC DNA]</scope>
    <source>
        <strain evidence="7 8">HR-AS</strain>
    </source>
</reference>
<evidence type="ECO:0000256" key="5">
    <source>
        <dbReference type="PROSITE-ProRule" id="PRU00335"/>
    </source>
</evidence>
<dbReference type="Pfam" id="PF17932">
    <property type="entry name" value="TetR_C_24"/>
    <property type="match status" value="1"/>
</dbReference>
<dbReference type="Pfam" id="PF00440">
    <property type="entry name" value="TetR_N"/>
    <property type="match status" value="1"/>
</dbReference>
<dbReference type="GO" id="GO:0003700">
    <property type="term" value="F:DNA-binding transcription factor activity"/>
    <property type="evidence" value="ECO:0007669"/>
    <property type="project" value="TreeGrafter"/>
</dbReference>
<evidence type="ECO:0000259" key="6">
    <source>
        <dbReference type="PROSITE" id="PS50977"/>
    </source>
</evidence>
<dbReference type="InterPro" id="IPR001647">
    <property type="entry name" value="HTH_TetR"/>
</dbReference>
<evidence type="ECO:0000256" key="2">
    <source>
        <dbReference type="ARBA" id="ARBA00023015"/>
    </source>
</evidence>
<evidence type="ECO:0000256" key="3">
    <source>
        <dbReference type="ARBA" id="ARBA00023125"/>
    </source>
</evidence>
<dbReference type="InterPro" id="IPR009057">
    <property type="entry name" value="Homeodomain-like_sf"/>
</dbReference>
<gene>
    <name evidence="7" type="ORF">DKG74_00835</name>
</gene>
<feature type="domain" description="HTH tetR-type" evidence="6">
    <location>
        <begin position="21"/>
        <end position="81"/>
    </location>
</feature>
<feature type="DNA-binding region" description="H-T-H motif" evidence="5">
    <location>
        <begin position="44"/>
        <end position="63"/>
    </location>
</feature>
<dbReference type="AlphaFoldDB" id="A0A317EJG1"/>
<keyword evidence="2" id="KW-0805">Transcription regulation</keyword>
<dbReference type="GO" id="GO:0000976">
    <property type="term" value="F:transcription cis-regulatory region binding"/>
    <property type="evidence" value="ECO:0007669"/>
    <property type="project" value="TreeGrafter"/>
</dbReference>
<dbReference type="Gene3D" id="1.10.357.10">
    <property type="entry name" value="Tetracycline Repressor, domain 2"/>
    <property type="match status" value="1"/>
</dbReference>
<proteinExistence type="predicted"/>
<dbReference type="PANTHER" id="PTHR30055:SF175">
    <property type="entry name" value="HTH-TYPE TRANSCRIPTIONAL REPRESSOR KSTR2"/>
    <property type="match status" value="1"/>
</dbReference>
<keyword evidence="8" id="KW-1185">Reference proteome</keyword>
<dbReference type="SUPFAM" id="SSF48498">
    <property type="entry name" value="Tetracyclin repressor-like, C-terminal domain"/>
    <property type="match status" value="1"/>
</dbReference>
<dbReference type="PANTHER" id="PTHR30055">
    <property type="entry name" value="HTH-TYPE TRANSCRIPTIONAL REGULATOR RUTR"/>
    <property type="match status" value="1"/>
</dbReference>